<dbReference type="AlphaFoldDB" id="A0A0F6TPP3"/>
<evidence type="ECO:0000256" key="4">
    <source>
        <dbReference type="RuleBase" id="RU364078"/>
    </source>
</evidence>
<keyword evidence="3 4" id="KW-0288">FMN</keyword>
<comment type="similarity">
    <text evidence="3 4">In the C-terminal section; belongs to the PPC synthetase family.</text>
</comment>
<keyword evidence="8" id="KW-1185">Reference proteome</keyword>
<dbReference type="Gene3D" id="3.40.50.1950">
    <property type="entry name" value="Flavin prenyltransferase-like"/>
    <property type="match status" value="1"/>
</dbReference>
<dbReference type="PANTHER" id="PTHR14359:SF6">
    <property type="entry name" value="PHOSPHOPANTOTHENOYLCYSTEINE DECARBOXYLASE"/>
    <property type="match status" value="1"/>
</dbReference>
<dbReference type="SUPFAM" id="SSF102645">
    <property type="entry name" value="CoaB-like"/>
    <property type="match status" value="1"/>
</dbReference>
<gene>
    <name evidence="3" type="primary">coaBC</name>
    <name evidence="7" type="ORF">TQ33_0373</name>
</gene>
<keyword evidence="2 3" id="KW-0456">Lyase</keyword>
<feature type="active site" description="Proton donor" evidence="3">
    <location>
        <position position="158"/>
    </location>
</feature>
<dbReference type="GO" id="GO:0015941">
    <property type="term" value="P:pantothenate catabolic process"/>
    <property type="evidence" value="ECO:0007669"/>
    <property type="project" value="InterPro"/>
</dbReference>
<comment type="cofactor">
    <cofactor evidence="3">
        <name>Mg(2+)</name>
        <dbReference type="ChEBI" id="CHEBI:18420"/>
    </cofactor>
</comment>
<feature type="binding site" evidence="3">
    <location>
        <position position="336"/>
    </location>
    <ligand>
        <name>CTP</name>
        <dbReference type="ChEBI" id="CHEBI:37563"/>
    </ligand>
</feature>
<comment type="catalytic activity">
    <reaction evidence="3 4">
        <text>N-[(R)-4-phosphopantothenoyl]-L-cysteine + H(+) = (R)-4'-phosphopantetheine + CO2</text>
        <dbReference type="Rhea" id="RHEA:16793"/>
        <dbReference type="ChEBI" id="CHEBI:15378"/>
        <dbReference type="ChEBI" id="CHEBI:16526"/>
        <dbReference type="ChEBI" id="CHEBI:59458"/>
        <dbReference type="ChEBI" id="CHEBI:61723"/>
        <dbReference type="EC" id="4.1.1.36"/>
    </reaction>
</comment>
<dbReference type="UniPathway" id="UPA00241">
    <property type="reaction ID" value="UER00353"/>
</dbReference>
<comment type="cofactor">
    <cofactor evidence="3">
        <name>FMN</name>
        <dbReference type="ChEBI" id="CHEBI:58210"/>
    </cofactor>
    <text evidence="3">Binds 1 FMN per subunit.</text>
</comment>
<dbReference type="InterPro" id="IPR036551">
    <property type="entry name" value="Flavin_trans-like"/>
</dbReference>
<keyword evidence="3 4" id="KW-0285">Flavoprotein</keyword>
<dbReference type="HAMAP" id="MF_02225">
    <property type="entry name" value="CoaBC"/>
    <property type="match status" value="1"/>
</dbReference>
<evidence type="ECO:0000313" key="8">
    <source>
        <dbReference type="Proteomes" id="UP000034071"/>
    </source>
</evidence>
<dbReference type="EC" id="4.1.1.36" evidence="3"/>
<dbReference type="GO" id="GO:0004632">
    <property type="term" value="F:phosphopantothenate--cysteine ligase activity"/>
    <property type="evidence" value="ECO:0007669"/>
    <property type="project" value="UniProtKB-UniRule"/>
</dbReference>
<proteinExistence type="inferred from homology"/>
<accession>A0A0F6TPP3</accession>
<dbReference type="HOGENOM" id="CLU_033319_0_1_6"/>
<keyword evidence="3 4" id="KW-0436">Ligase</keyword>
<dbReference type="InterPro" id="IPR035929">
    <property type="entry name" value="CoaB-like_sf"/>
</dbReference>
<dbReference type="GO" id="GO:0004633">
    <property type="term" value="F:phosphopantothenoylcysteine decarboxylase activity"/>
    <property type="evidence" value="ECO:0007669"/>
    <property type="project" value="UniProtKB-UniRule"/>
</dbReference>
<dbReference type="GO" id="GO:0071513">
    <property type="term" value="C:phosphopantothenoylcysteine decarboxylase complex"/>
    <property type="evidence" value="ECO:0007669"/>
    <property type="project" value="TreeGrafter"/>
</dbReference>
<evidence type="ECO:0000256" key="1">
    <source>
        <dbReference type="ARBA" id="ARBA00022793"/>
    </source>
</evidence>
<keyword evidence="1 3" id="KW-0210">Decarboxylase</keyword>
<evidence type="ECO:0000256" key="2">
    <source>
        <dbReference type="ARBA" id="ARBA00023239"/>
    </source>
</evidence>
<dbReference type="InterPro" id="IPR005252">
    <property type="entry name" value="CoaBC"/>
</dbReference>
<dbReference type="Gene3D" id="3.40.50.10300">
    <property type="entry name" value="CoaB-like"/>
    <property type="match status" value="1"/>
</dbReference>
<dbReference type="GO" id="GO:0010181">
    <property type="term" value="F:FMN binding"/>
    <property type="evidence" value="ECO:0007669"/>
    <property type="project" value="UniProtKB-UniRule"/>
</dbReference>
<evidence type="ECO:0000256" key="3">
    <source>
        <dbReference type="HAMAP-Rule" id="MF_02225"/>
    </source>
</evidence>
<dbReference type="NCBIfam" id="TIGR00521">
    <property type="entry name" value="coaBC_dfp"/>
    <property type="match status" value="1"/>
</dbReference>
<dbReference type="STRING" id="914150.TQ33_0373"/>
<name>A0A0F6TPP3_9GAMM</name>
<organism evidence="7 8">
    <name type="scientific">Kangiella geojedonensis</name>
    <dbReference type="NCBI Taxonomy" id="914150"/>
    <lineage>
        <taxon>Bacteria</taxon>
        <taxon>Pseudomonadati</taxon>
        <taxon>Pseudomonadota</taxon>
        <taxon>Gammaproteobacteria</taxon>
        <taxon>Kangiellales</taxon>
        <taxon>Kangiellaceae</taxon>
        <taxon>Kangiella</taxon>
    </lineage>
</organism>
<feature type="domain" description="Flavoprotein" evidence="5">
    <location>
        <begin position="6"/>
        <end position="177"/>
    </location>
</feature>
<dbReference type="OrthoDB" id="9802554at2"/>
<comment type="function">
    <text evidence="4">Catalyzes two steps in the biosynthesis of coenzyme A. In the first step cysteine is conjugated to 4'-phosphopantothenate to form 4-phosphopantothenoylcysteine, in the latter compound is decarboxylated to form 4'-phosphopantotheine.</text>
</comment>
<dbReference type="InterPro" id="IPR007085">
    <property type="entry name" value="DNA/pantothenate-metab_flavo_C"/>
</dbReference>
<keyword evidence="3" id="KW-0460">Magnesium</keyword>
<feature type="binding site" evidence="3">
    <location>
        <position position="340"/>
    </location>
    <ligand>
        <name>CTP</name>
        <dbReference type="ChEBI" id="CHEBI:37563"/>
    </ligand>
</feature>
<evidence type="ECO:0000313" key="7">
    <source>
        <dbReference type="EMBL" id="AKE51360.1"/>
    </source>
</evidence>
<sequence length="401" mass="42661">MSLQGKKILLGITGGIAAYKSAELSRLLIKAGAEVRCVMTKGAQAFITPMTFQALTGNPVHEHLLDPDAEAAMGHIELARWADLVLIAPATADVMAKLVAGAADDLLSTLCLATASPVVIAPAMNQQMWANRATQANVATLLDRDISIWGPDSGDQACGDVGPGRMLEPQALLQHVERFFYPKTLDGQHWVITAGPTVEAIDPVRYLANRSSGKMGYAIAEAAARAGAKVTLISGPVCLATPFGVNRVSVESAQSMLDGVKDAVSGESVFVSCAAVADYKPKEVASEKMKKSGDDGLVMELTQNPDILKWAAQESGAFCVGFAAETQNVSEYAKAKMERKGITMICANDVSRCDIGFSCDDNELQVFYRDNNDVKQQAIGPASKSLVAEELIQLIDKVRQS</sequence>
<comment type="similarity">
    <text evidence="3 4">In the N-terminal section; belongs to the HFCD (homo-oligomeric flavin containing Cys decarboxylase) superfamily.</text>
</comment>
<reference evidence="7 8" key="1">
    <citation type="submission" date="2015-02" db="EMBL/GenBank/DDBJ databases">
        <title>Complete genome sequence of Kangiella geojedonensis strain YCS-5T.</title>
        <authorList>
            <person name="Kim K.M."/>
        </authorList>
    </citation>
    <scope>NUCLEOTIDE SEQUENCE [LARGE SCALE GENOMIC DNA]</scope>
    <source>
        <strain evidence="7 8">YCS-5</strain>
    </source>
</reference>
<comment type="pathway">
    <text evidence="3 4">Cofactor biosynthesis; coenzyme A biosynthesis; CoA from (R)-pantothenate: step 2/5.</text>
</comment>
<dbReference type="SUPFAM" id="SSF52507">
    <property type="entry name" value="Homo-oligomeric flavin-containing Cys decarboxylases, HFCD"/>
    <property type="match status" value="1"/>
</dbReference>
<feature type="region of interest" description="Phosphopantothenate--cysteine ligase" evidence="3">
    <location>
        <begin position="190"/>
        <end position="401"/>
    </location>
</feature>
<dbReference type="Pfam" id="PF02441">
    <property type="entry name" value="Flavoprotein"/>
    <property type="match status" value="1"/>
</dbReference>
<comment type="pathway">
    <text evidence="3 4">Cofactor biosynthesis; coenzyme A biosynthesis; CoA from (R)-pantothenate: step 3/5.</text>
</comment>
<dbReference type="PATRIC" id="fig|914150.5.peg.380"/>
<feature type="binding site" evidence="3">
    <location>
        <position position="278"/>
    </location>
    <ligand>
        <name>CTP</name>
        <dbReference type="ChEBI" id="CHEBI:37563"/>
    </ligand>
</feature>
<feature type="binding site" evidence="3">
    <location>
        <begin position="305"/>
        <end position="308"/>
    </location>
    <ligand>
        <name>CTP</name>
        <dbReference type="ChEBI" id="CHEBI:37563"/>
    </ligand>
</feature>
<dbReference type="InterPro" id="IPR003382">
    <property type="entry name" value="Flavoprotein"/>
</dbReference>
<dbReference type="GO" id="GO:0046872">
    <property type="term" value="F:metal ion binding"/>
    <property type="evidence" value="ECO:0007669"/>
    <property type="project" value="UniProtKB-KW"/>
</dbReference>
<keyword evidence="3" id="KW-0479">Metal-binding</keyword>
<evidence type="ECO:0000259" key="6">
    <source>
        <dbReference type="Pfam" id="PF04127"/>
    </source>
</evidence>
<comment type="catalytic activity">
    <reaction evidence="3 4">
        <text>(R)-4'-phosphopantothenate + L-cysteine + CTP = N-[(R)-4-phosphopantothenoyl]-L-cysteine + CMP + diphosphate + H(+)</text>
        <dbReference type="Rhea" id="RHEA:19397"/>
        <dbReference type="ChEBI" id="CHEBI:10986"/>
        <dbReference type="ChEBI" id="CHEBI:15378"/>
        <dbReference type="ChEBI" id="CHEBI:33019"/>
        <dbReference type="ChEBI" id="CHEBI:35235"/>
        <dbReference type="ChEBI" id="CHEBI:37563"/>
        <dbReference type="ChEBI" id="CHEBI:59458"/>
        <dbReference type="ChEBI" id="CHEBI:60377"/>
        <dbReference type="EC" id="6.3.2.5"/>
    </reaction>
</comment>
<comment type="function">
    <text evidence="3">Catalyzes two sequential steps in the biosynthesis of coenzyme A. In the first step cysteine is conjugated to 4'-phosphopantothenate to form 4-phosphopantothenoylcysteine. In the second step the latter compound is decarboxylated to form 4'-phosphopantotheine.</text>
</comment>
<feature type="binding site" evidence="3">
    <location>
        <position position="322"/>
    </location>
    <ligand>
        <name>CTP</name>
        <dbReference type="ChEBI" id="CHEBI:37563"/>
    </ligand>
</feature>
<dbReference type="PANTHER" id="PTHR14359">
    <property type="entry name" value="HOMO-OLIGOMERIC FLAVIN CONTAINING CYS DECARBOXYLASE FAMILY"/>
    <property type="match status" value="1"/>
</dbReference>
<protein>
    <recommendedName>
        <fullName evidence="3">Coenzyme A biosynthesis bifunctional protein CoaBC</fullName>
    </recommendedName>
    <alternativeName>
        <fullName evidence="3">DNA/pantothenate metabolism flavoprotein</fullName>
    </alternativeName>
    <alternativeName>
        <fullName evidence="3">Phosphopantothenoylcysteine synthetase/decarboxylase</fullName>
        <shortName evidence="3">PPCS-PPCDC</shortName>
    </alternativeName>
    <domain>
        <recommendedName>
            <fullName evidence="3">Phosphopantothenoylcysteine decarboxylase</fullName>
            <shortName evidence="3">PPC decarboxylase</shortName>
            <shortName evidence="3">PPC-DC</shortName>
            <ecNumber evidence="3">4.1.1.36</ecNumber>
        </recommendedName>
        <alternativeName>
            <fullName evidence="3">CoaC</fullName>
        </alternativeName>
    </domain>
    <domain>
        <recommendedName>
            <fullName evidence="3">Phosphopantothenate--cysteine ligase</fullName>
            <ecNumber evidence="3">6.3.2.5</ecNumber>
        </recommendedName>
        <alternativeName>
            <fullName evidence="3">CoaB</fullName>
        </alternativeName>
        <alternativeName>
            <fullName evidence="3">Phosphopantothenoylcysteine synthetase</fullName>
            <shortName evidence="3">PPC synthetase</shortName>
            <shortName evidence="3">PPC-S</shortName>
        </alternativeName>
    </domain>
</protein>
<dbReference type="EC" id="6.3.2.5" evidence="3"/>
<dbReference type="RefSeq" id="WP_046560557.1">
    <property type="nucleotide sequence ID" value="NZ_CP010975.1"/>
</dbReference>
<dbReference type="GO" id="GO:0015937">
    <property type="term" value="P:coenzyme A biosynthetic process"/>
    <property type="evidence" value="ECO:0007669"/>
    <property type="project" value="UniProtKB-UniRule"/>
</dbReference>
<dbReference type="Proteomes" id="UP000034071">
    <property type="component" value="Chromosome"/>
</dbReference>
<dbReference type="Pfam" id="PF04127">
    <property type="entry name" value="DFP"/>
    <property type="match status" value="1"/>
</dbReference>
<comment type="caution">
    <text evidence="3">Lacks conserved residue(s) required for the propagation of feature annotation.</text>
</comment>
<feature type="domain" description="DNA/pantothenate metabolism flavoprotein C-terminal" evidence="6">
    <location>
        <begin position="185"/>
        <end position="396"/>
    </location>
</feature>
<dbReference type="EMBL" id="CP010975">
    <property type="protein sequence ID" value="AKE51360.1"/>
    <property type="molecule type" value="Genomic_DNA"/>
</dbReference>
<dbReference type="KEGG" id="kge:TQ33_0373"/>
<keyword evidence="3" id="KW-0511">Multifunctional enzyme</keyword>
<evidence type="ECO:0000259" key="5">
    <source>
        <dbReference type="Pfam" id="PF02441"/>
    </source>
</evidence>
<feature type="binding site" evidence="3">
    <location>
        <position position="288"/>
    </location>
    <ligand>
        <name>CTP</name>
        <dbReference type="ChEBI" id="CHEBI:37563"/>
    </ligand>
</feature>
<feature type="region of interest" description="Phosphopantothenoylcysteine decarboxylase" evidence="3">
    <location>
        <begin position="1"/>
        <end position="189"/>
    </location>
</feature>